<dbReference type="Pfam" id="PF00356">
    <property type="entry name" value="LacI"/>
    <property type="match status" value="1"/>
</dbReference>
<evidence type="ECO:0000313" key="5">
    <source>
        <dbReference type="EMBL" id="NNH03848.1"/>
    </source>
</evidence>
<dbReference type="AlphaFoldDB" id="A0A7Y2Q005"/>
<keyword evidence="1" id="KW-0805">Transcription regulation</keyword>
<dbReference type="EMBL" id="JABEMB010000009">
    <property type="protein sequence ID" value="NNH03848.1"/>
    <property type="molecule type" value="Genomic_DNA"/>
</dbReference>
<evidence type="ECO:0000256" key="3">
    <source>
        <dbReference type="ARBA" id="ARBA00023163"/>
    </source>
</evidence>
<proteinExistence type="predicted"/>
<organism evidence="5 6">
    <name type="scientific">Microbacterium ulmi</name>
    <dbReference type="NCBI Taxonomy" id="179095"/>
    <lineage>
        <taxon>Bacteria</taxon>
        <taxon>Bacillati</taxon>
        <taxon>Actinomycetota</taxon>
        <taxon>Actinomycetes</taxon>
        <taxon>Micrococcales</taxon>
        <taxon>Microbacteriaceae</taxon>
        <taxon>Microbacterium</taxon>
    </lineage>
</organism>
<dbReference type="GO" id="GO:0000976">
    <property type="term" value="F:transcription cis-regulatory region binding"/>
    <property type="evidence" value="ECO:0007669"/>
    <property type="project" value="TreeGrafter"/>
</dbReference>
<comment type="caution">
    <text evidence="5">The sequence shown here is derived from an EMBL/GenBank/DDBJ whole genome shotgun (WGS) entry which is preliminary data.</text>
</comment>
<evidence type="ECO:0000259" key="4">
    <source>
        <dbReference type="PROSITE" id="PS50932"/>
    </source>
</evidence>
<dbReference type="SUPFAM" id="SSF47413">
    <property type="entry name" value="lambda repressor-like DNA-binding domains"/>
    <property type="match status" value="1"/>
</dbReference>
<dbReference type="SUPFAM" id="SSF53822">
    <property type="entry name" value="Periplasmic binding protein-like I"/>
    <property type="match status" value="1"/>
</dbReference>
<dbReference type="GO" id="GO:0003700">
    <property type="term" value="F:DNA-binding transcription factor activity"/>
    <property type="evidence" value="ECO:0007669"/>
    <property type="project" value="TreeGrafter"/>
</dbReference>
<dbReference type="InterPro" id="IPR028082">
    <property type="entry name" value="Peripla_BP_I"/>
</dbReference>
<keyword evidence="6" id="KW-1185">Reference proteome</keyword>
<protein>
    <submittedName>
        <fullName evidence="5">LacI family DNA-binding transcriptional regulator</fullName>
    </submittedName>
</protein>
<keyword evidence="3" id="KW-0804">Transcription</keyword>
<dbReference type="Gene3D" id="3.40.50.2300">
    <property type="match status" value="2"/>
</dbReference>
<gene>
    <name evidence="5" type="ORF">HLA99_08310</name>
</gene>
<dbReference type="Gene3D" id="1.10.260.40">
    <property type="entry name" value="lambda repressor-like DNA-binding domains"/>
    <property type="match status" value="1"/>
</dbReference>
<evidence type="ECO:0000256" key="2">
    <source>
        <dbReference type="ARBA" id="ARBA00023125"/>
    </source>
</evidence>
<dbReference type="SMART" id="SM00354">
    <property type="entry name" value="HTH_LACI"/>
    <property type="match status" value="1"/>
</dbReference>
<feature type="domain" description="HTH lacI-type" evidence="4">
    <location>
        <begin position="9"/>
        <end position="53"/>
    </location>
</feature>
<name>A0A7Y2Q005_9MICO</name>
<sequence>MSDDPRRRPTLAQIARLAHTSVPTVSKVLNGRSDVSGSTRVRVMSVAAGLGYRAPGIRKHTGEPLTGLIDLVLSGVEGTWANRALSGVERAAFEAGLDVVITLAGSDGDEWLARLLARGSQGAVLALVPATPDQLAILEAARIPVVLLDPVMQPPAHVASVGATNWAGGRAAAQHLVELGHTRFAVVGGRHEHLYSQARIDGFRSTVRAAGFDLPDDFVVHAQWQREEAARVAGPLFAAADRPTAVFACSDGMALGVLDAARAAGLDVPRDLSVIGFDDLPEASWAQPQLTTVRQSVTQMGAAALRMLLRLRATDHATAPREELATELIVRSSTGGPPA</sequence>
<evidence type="ECO:0000313" key="6">
    <source>
        <dbReference type="Proteomes" id="UP000543598"/>
    </source>
</evidence>
<dbReference type="Pfam" id="PF13377">
    <property type="entry name" value="Peripla_BP_3"/>
    <property type="match status" value="1"/>
</dbReference>
<reference evidence="5 6" key="1">
    <citation type="submission" date="2020-05" db="EMBL/GenBank/DDBJ databases">
        <title>MicrobeNet Type strains.</title>
        <authorList>
            <person name="Nicholson A.C."/>
        </authorList>
    </citation>
    <scope>NUCLEOTIDE SEQUENCE [LARGE SCALE GENOMIC DNA]</scope>
    <source>
        <strain evidence="5 6">JCM 14282</strain>
    </source>
</reference>
<accession>A0A7Y2Q005</accession>
<dbReference type="InterPro" id="IPR046335">
    <property type="entry name" value="LacI/GalR-like_sensor"/>
</dbReference>
<evidence type="ECO:0000256" key="1">
    <source>
        <dbReference type="ARBA" id="ARBA00023015"/>
    </source>
</evidence>
<dbReference type="Proteomes" id="UP000543598">
    <property type="component" value="Unassembled WGS sequence"/>
</dbReference>
<dbReference type="InterPro" id="IPR010982">
    <property type="entry name" value="Lambda_DNA-bd_dom_sf"/>
</dbReference>
<dbReference type="RefSeq" id="WP_167038127.1">
    <property type="nucleotide sequence ID" value="NZ_BAAANA010000001.1"/>
</dbReference>
<dbReference type="CDD" id="cd01392">
    <property type="entry name" value="HTH_LacI"/>
    <property type="match status" value="1"/>
</dbReference>
<dbReference type="InterPro" id="IPR000843">
    <property type="entry name" value="HTH_LacI"/>
</dbReference>
<keyword evidence="2 5" id="KW-0238">DNA-binding</keyword>
<dbReference type="PROSITE" id="PS50932">
    <property type="entry name" value="HTH_LACI_2"/>
    <property type="match status" value="1"/>
</dbReference>
<dbReference type="PANTHER" id="PTHR30146:SF153">
    <property type="entry name" value="LACTOSE OPERON REPRESSOR"/>
    <property type="match status" value="1"/>
</dbReference>
<dbReference type="PANTHER" id="PTHR30146">
    <property type="entry name" value="LACI-RELATED TRANSCRIPTIONAL REPRESSOR"/>
    <property type="match status" value="1"/>
</dbReference>